<reference evidence="1 2" key="1">
    <citation type="submission" date="2017-09" db="EMBL/GenBank/DDBJ databases">
        <authorList>
            <person name="Ehlers B."/>
            <person name="Leendertz F.H."/>
        </authorList>
    </citation>
    <scope>NUCLEOTIDE SEQUENCE [LARGE SCALE GENOMIC DNA]</scope>
    <source>
        <strain evidence="1 2">DSM 16848</strain>
    </source>
</reference>
<sequence length="89" mass="10323">MINQFEISNYVKKQIQTYLSNKECDLATAMNDETMNADVAAILHDGFPTMVKKIYSLPKFQSFFWEKRELLQQHIANRLAAADKPRKGK</sequence>
<evidence type="ECO:0000313" key="1">
    <source>
        <dbReference type="EMBL" id="SOD68994.1"/>
    </source>
</evidence>
<organism evidence="1 2">
    <name type="scientific">Alysiella filiformis DSM 16848</name>
    <dbReference type="NCBI Taxonomy" id="1120981"/>
    <lineage>
        <taxon>Bacteria</taxon>
        <taxon>Pseudomonadati</taxon>
        <taxon>Pseudomonadota</taxon>
        <taxon>Betaproteobacteria</taxon>
        <taxon>Neisseriales</taxon>
        <taxon>Neisseriaceae</taxon>
        <taxon>Alysiella</taxon>
    </lineage>
</organism>
<protein>
    <submittedName>
        <fullName evidence="1">Uncharacterized protein</fullName>
    </submittedName>
</protein>
<dbReference type="Proteomes" id="UP000219669">
    <property type="component" value="Unassembled WGS sequence"/>
</dbReference>
<dbReference type="OrthoDB" id="8612894at2"/>
<dbReference type="EMBL" id="OCNF01000012">
    <property type="protein sequence ID" value="SOD68994.1"/>
    <property type="molecule type" value="Genomic_DNA"/>
</dbReference>
<accession>A0A286EDS7</accession>
<dbReference type="AlphaFoldDB" id="A0A286EDS7"/>
<gene>
    <name evidence="1" type="ORF">SAMN02746062_01473</name>
</gene>
<evidence type="ECO:0000313" key="2">
    <source>
        <dbReference type="Proteomes" id="UP000219669"/>
    </source>
</evidence>
<proteinExistence type="predicted"/>
<name>A0A286EDS7_9NEIS</name>
<dbReference type="RefSeq" id="WP_097114505.1">
    <property type="nucleotide sequence ID" value="NZ_CP083931.1"/>
</dbReference>
<keyword evidence="2" id="KW-1185">Reference proteome</keyword>